<dbReference type="RefSeq" id="WP_188391756.1">
    <property type="nucleotide sequence ID" value="NZ_BMEV01000022.1"/>
</dbReference>
<feature type="transmembrane region" description="Helical" evidence="1">
    <location>
        <begin position="140"/>
        <end position="157"/>
    </location>
</feature>
<feature type="transmembrane region" description="Helical" evidence="1">
    <location>
        <begin position="76"/>
        <end position="97"/>
    </location>
</feature>
<keyword evidence="1" id="KW-0472">Membrane</keyword>
<name>A0A8J3EKN1_9BACI</name>
<organism evidence="2 3">
    <name type="scientific">Compostibacillus humi</name>
    <dbReference type="NCBI Taxonomy" id="1245525"/>
    <lineage>
        <taxon>Bacteria</taxon>
        <taxon>Bacillati</taxon>
        <taxon>Bacillota</taxon>
        <taxon>Bacilli</taxon>
        <taxon>Bacillales</taxon>
        <taxon>Bacillaceae</taxon>
        <taxon>Compostibacillus</taxon>
    </lineage>
</organism>
<comment type="caution">
    <text evidence="2">The sequence shown here is derived from an EMBL/GenBank/DDBJ whole genome shotgun (WGS) entry which is preliminary data.</text>
</comment>
<accession>A0A8J3EKN1</accession>
<keyword evidence="3" id="KW-1185">Reference proteome</keyword>
<feature type="transmembrane region" description="Helical" evidence="1">
    <location>
        <begin position="31"/>
        <end position="55"/>
    </location>
</feature>
<gene>
    <name evidence="2" type="ORF">GCM10010978_14880</name>
</gene>
<evidence type="ECO:0008006" key="4">
    <source>
        <dbReference type="Google" id="ProtNLM"/>
    </source>
</evidence>
<reference evidence="2" key="2">
    <citation type="submission" date="2020-09" db="EMBL/GenBank/DDBJ databases">
        <authorList>
            <person name="Sun Q."/>
            <person name="Zhou Y."/>
        </authorList>
    </citation>
    <scope>NUCLEOTIDE SEQUENCE</scope>
    <source>
        <strain evidence="2">CGMCC 1.12360</strain>
    </source>
</reference>
<protein>
    <recommendedName>
        <fullName evidence="4">Cytochrome b561 domain-containing protein</fullName>
    </recommendedName>
</protein>
<evidence type="ECO:0000313" key="2">
    <source>
        <dbReference type="EMBL" id="GGH75226.1"/>
    </source>
</evidence>
<proteinExistence type="predicted"/>
<reference evidence="2" key="1">
    <citation type="journal article" date="2014" name="Int. J. Syst. Evol. Microbiol.">
        <title>Complete genome sequence of Corynebacterium casei LMG S-19264T (=DSM 44701T), isolated from a smear-ripened cheese.</title>
        <authorList>
            <consortium name="US DOE Joint Genome Institute (JGI-PGF)"/>
            <person name="Walter F."/>
            <person name="Albersmeier A."/>
            <person name="Kalinowski J."/>
            <person name="Ruckert C."/>
        </authorList>
    </citation>
    <scope>NUCLEOTIDE SEQUENCE</scope>
    <source>
        <strain evidence="2">CGMCC 1.12360</strain>
    </source>
</reference>
<keyword evidence="1" id="KW-1133">Transmembrane helix</keyword>
<evidence type="ECO:0000313" key="3">
    <source>
        <dbReference type="Proteomes" id="UP000602050"/>
    </source>
</evidence>
<dbReference type="EMBL" id="BMEV01000022">
    <property type="protein sequence ID" value="GGH75226.1"/>
    <property type="molecule type" value="Genomic_DNA"/>
</dbReference>
<sequence length="158" mass="18552">MSYWFYFNFILFCLLLWKVASHFSFPLLKIHIIFGAIGFLFFLYNWTRNAVFSTIRQAKDRQIKIKLANLSRKAMPYHRWTGTLALVFILLHGIAVWNTFGFTWQNGKMMFGLLALLNLIAMVATGWLRLVKPSGKMRRLHLRLGILLFFLIGIHLLL</sequence>
<evidence type="ECO:0000256" key="1">
    <source>
        <dbReference type="SAM" id="Phobius"/>
    </source>
</evidence>
<dbReference type="Proteomes" id="UP000602050">
    <property type="component" value="Unassembled WGS sequence"/>
</dbReference>
<dbReference type="AlphaFoldDB" id="A0A8J3EKN1"/>
<feature type="transmembrane region" description="Helical" evidence="1">
    <location>
        <begin position="109"/>
        <end position="128"/>
    </location>
</feature>
<keyword evidence="1" id="KW-0812">Transmembrane</keyword>